<dbReference type="Proteomes" id="UP000176498">
    <property type="component" value="Unassembled WGS sequence"/>
</dbReference>
<proteinExistence type="predicted"/>
<comment type="caution">
    <text evidence="1">The sequence shown here is derived from an EMBL/GenBank/DDBJ whole genome shotgun (WGS) entry which is preliminary data.</text>
</comment>
<protein>
    <submittedName>
        <fullName evidence="1">Uncharacterized protein</fullName>
    </submittedName>
</protein>
<accession>A0A1G1XN24</accession>
<gene>
    <name evidence="1" type="ORF">A2Y82_03840</name>
</gene>
<evidence type="ECO:0000313" key="2">
    <source>
        <dbReference type="Proteomes" id="UP000176498"/>
    </source>
</evidence>
<organism evidence="1 2">
    <name type="scientific">Candidatus Buchananbacteria bacterium RBG_13_36_9</name>
    <dbReference type="NCBI Taxonomy" id="1797530"/>
    <lineage>
        <taxon>Bacteria</taxon>
        <taxon>Candidatus Buchananiibacteriota</taxon>
    </lineage>
</organism>
<dbReference type="EMBL" id="MHHZ01000020">
    <property type="protein sequence ID" value="OGY41314.1"/>
    <property type="molecule type" value="Genomic_DNA"/>
</dbReference>
<dbReference type="AlphaFoldDB" id="A0A1G1XN24"/>
<evidence type="ECO:0000313" key="1">
    <source>
        <dbReference type="EMBL" id="OGY41314.1"/>
    </source>
</evidence>
<name>A0A1G1XN24_9BACT</name>
<sequence length="89" mass="10811">MRSTLIINVKGFSNKTIAEIRERGKLTRKDFVPSMPRAYYKRNGDQFKITGWPEFVKELHKKLKAYFYRTRKKRHHRLAYDRIHEAQIT</sequence>
<reference evidence="1 2" key="1">
    <citation type="journal article" date="2016" name="Nat. Commun.">
        <title>Thousands of microbial genomes shed light on interconnected biogeochemical processes in an aquifer system.</title>
        <authorList>
            <person name="Anantharaman K."/>
            <person name="Brown C.T."/>
            <person name="Hug L.A."/>
            <person name="Sharon I."/>
            <person name="Castelle C.J."/>
            <person name="Probst A.J."/>
            <person name="Thomas B.C."/>
            <person name="Singh A."/>
            <person name="Wilkins M.J."/>
            <person name="Karaoz U."/>
            <person name="Brodie E.L."/>
            <person name="Williams K.H."/>
            <person name="Hubbard S.S."/>
            <person name="Banfield J.F."/>
        </authorList>
    </citation>
    <scope>NUCLEOTIDE SEQUENCE [LARGE SCALE GENOMIC DNA]</scope>
</reference>